<organism evidence="3 4">
    <name type="scientific">Coptis chinensis</name>
    <dbReference type="NCBI Taxonomy" id="261450"/>
    <lineage>
        <taxon>Eukaryota</taxon>
        <taxon>Viridiplantae</taxon>
        <taxon>Streptophyta</taxon>
        <taxon>Embryophyta</taxon>
        <taxon>Tracheophyta</taxon>
        <taxon>Spermatophyta</taxon>
        <taxon>Magnoliopsida</taxon>
        <taxon>Ranunculales</taxon>
        <taxon>Ranunculaceae</taxon>
        <taxon>Coptidoideae</taxon>
        <taxon>Coptis</taxon>
    </lineage>
</organism>
<comment type="catalytic activity">
    <reaction evidence="1">
        <text>O-phospho-L-threonyl-[protein] + H2O = L-threonyl-[protein] + phosphate</text>
        <dbReference type="Rhea" id="RHEA:47004"/>
        <dbReference type="Rhea" id="RHEA-COMP:11060"/>
        <dbReference type="Rhea" id="RHEA-COMP:11605"/>
        <dbReference type="ChEBI" id="CHEBI:15377"/>
        <dbReference type="ChEBI" id="CHEBI:30013"/>
        <dbReference type="ChEBI" id="CHEBI:43474"/>
        <dbReference type="ChEBI" id="CHEBI:61977"/>
        <dbReference type="EC" id="3.1.3.16"/>
    </reaction>
</comment>
<evidence type="ECO:0000256" key="1">
    <source>
        <dbReference type="RuleBase" id="RU366020"/>
    </source>
</evidence>
<dbReference type="GO" id="GO:0004722">
    <property type="term" value="F:protein serine/threonine phosphatase activity"/>
    <property type="evidence" value="ECO:0007669"/>
    <property type="project" value="UniProtKB-EC"/>
</dbReference>
<comment type="caution">
    <text evidence="3">The sequence shown here is derived from an EMBL/GenBank/DDBJ whole genome shotgun (WGS) entry which is preliminary data.</text>
</comment>
<comment type="catalytic activity">
    <reaction evidence="1">
        <text>O-phospho-L-seryl-[protein] + H2O = L-seryl-[protein] + phosphate</text>
        <dbReference type="Rhea" id="RHEA:20629"/>
        <dbReference type="Rhea" id="RHEA-COMP:9863"/>
        <dbReference type="Rhea" id="RHEA-COMP:11604"/>
        <dbReference type="ChEBI" id="CHEBI:15377"/>
        <dbReference type="ChEBI" id="CHEBI:29999"/>
        <dbReference type="ChEBI" id="CHEBI:43474"/>
        <dbReference type="ChEBI" id="CHEBI:83421"/>
        <dbReference type="EC" id="3.1.3.16"/>
    </reaction>
</comment>
<gene>
    <name evidence="3" type="ORF">IFM89_014241</name>
</gene>
<dbReference type="PANTHER" id="PTHR12320">
    <property type="entry name" value="PROTEIN PHOSPHATASE 2C"/>
    <property type="match status" value="1"/>
</dbReference>
<dbReference type="InterPro" id="IPR001932">
    <property type="entry name" value="PPM-type_phosphatase-like_dom"/>
</dbReference>
<keyword evidence="1" id="KW-0904">Protein phosphatase</keyword>
<dbReference type="SUPFAM" id="SSF81606">
    <property type="entry name" value="PP2C-like"/>
    <property type="match status" value="1"/>
</dbReference>
<reference evidence="3 4" key="1">
    <citation type="submission" date="2020-10" db="EMBL/GenBank/DDBJ databases">
        <title>The Coptis chinensis genome and diversification of protoberbering-type alkaloids.</title>
        <authorList>
            <person name="Wang B."/>
            <person name="Shu S."/>
            <person name="Song C."/>
            <person name="Liu Y."/>
        </authorList>
    </citation>
    <scope>NUCLEOTIDE SEQUENCE [LARGE SCALE GENOMIC DNA]</scope>
    <source>
        <strain evidence="3">HL-2020</strain>
        <tissue evidence="3">Leaf</tissue>
    </source>
</reference>
<dbReference type="Proteomes" id="UP000631114">
    <property type="component" value="Unassembled WGS sequence"/>
</dbReference>
<proteinExistence type="inferred from homology"/>
<name>A0A835IKM8_9MAGN</name>
<evidence type="ECO:0000313" key="4">
    <source>
        <dbReference type="Proteomes" id="UP000631114"/>
    </source>
</evidence>
<dbReference type="Gene3D" id="3.60.40.10">
    <property type="entry name" value="PPM-type phosphatase domain"/>
    <property type="match status" value="2"/>
</dbReference>
<keyword evidence="1" id="KW-0479">Metal-binding</keyword>
<evidence type="ECO:0000259" key="2">
    <source>
        <dbReference type="PROSITE" id="PS51746"/>
    </source>
</evidence>
<dbReference type="InterPro" id="IPR039123">
    <property type="entry name" value="PPTC7"/>
</dbReference>
<evidence type="ECO:0000313" key="3">
    <source>
        <dbReference type="EMBL" id="KAF9620720.1"/>
    </source>
</evidence>
<keyword evidence="1" id="KW-0460">Magnesium</keyword>
<dbReference type="GO" id="GO:0046872">
    <property type="term" value="F:metal ion binding"/>
    <property type="evidence" value="ECO:0007669"/>
    <property type="project" value="UniProtKB-UniRule"/>
</dbReference>
<dbReference type="EC" id="3.1.3.16" evidence="1"/>
<dbReference type="SMART" id="SM00331">
    <property type="entry name" value="PP2C_SIG"/>
    <property type="match status" value="1"/>
</dbReference>
<keyword evidence="1" id="KW-0464">Manganese</keyword>
<dbReference type="SMART" id="SM00332">
    <property type="entry name" value="PP2Cc"/>
    <property type="match status" value="1"/>
</dbReference>
<comment type="cofactor">
    <cofactor evidence="1">
        <name>Mn(2+)</name>
        <dbReference type="ChEBI" id="CHEBI:29035"/>
    </cofactor>
</comment>
<keyword evidence="1" id="KW-0378">Hydrolase</keyword>
<sequence length="287" mass="31445">MSMLFDSPLHDVPRIGTSLKRRSSSEEYYSCSSTSKRQRVDSSLKLVSGSFYIPKDDDSKPEGEDAHFVCEEEQTIGVADGVGGWAKYGIDAGEYARELMSNCELATKNEPRGCVDPQRVLNSAYSGTLGLGSSTACIITLRNKSLHAVNVGDSGFRVFRRGEGCVYRSPVQQHQFNCPYQLGITKDHPSSAEVLEVPIEDGDVIIVGSDGLFDNVFDSEIEEMVNQGITNGQKADEIACTIADLALYNSFDRFRKTPFSMEARKARVQHCGGKIDDISVIVAFVVS</sequence>
<comment type="cofactor">
    <cofactor evidence="1">
        <name>Mg(2+)</name>
        <dbReference type="ChEBI" id="CHEBI:18420"/>
    </cofactor>
</comment>
<feature type="domain" description="PPM-type phosphatase" evidence="2">
    <location>
        <begin position="47"/>
        <end position="285"/>
    </location>
</feature>
<dbReference type="PANTHER" id="PTHR12320:SF81">
    <property type="entry name" value="PROTEIN PHOSPHATASE 2C 23-RELATED"/>
    <property type="match status" value="1"/>
</dbReference>
<accession>A0A835IKM8</accession>
<dbReference type="InterPro" id="IPR036457">
    <property type="entry name" value="PPM-type-like_dom_sf"/>
</dbReference>
<keyword evidence="4" id="KW-1185">Reference proteome</keyword>
<dbReference type="PROSITE" id="PS51746">
    <property type="entry name" value="PPM_2"/>
    <property type="match status" value="1"/>
</dbReference>
<dbReference type="EMBL" id="JADFTS010000002">
    <property type="protein sequence ID" value="KAF9620720.1"/>
    <property type="molecule type" value="Genomic_DNA"/>
</dbReference>
<protein>
    <recommendedName>
        <fullName evidence="1">Protein phosphatase</fullName>
        <ecNumber evidence="1">3.1.3.16</ecNumber>
    </recommendedName>
</protein>
<dbReference type="AlphaFoldDB" id="A0A835IKM8"/>
<dbReference type="OrthoDB" id="60843at2759"/>
<comment type="similarity">
    <text evidence="1">Belongs to the PP2C family.</text>
</comment>